<evidence type="ECO:0000313" key="2">
    <source>
        <dbReference type="Proteomes" id="UP000006919"/>
    </source>
</evidence>
<dbReference type="RefSeq" id="WP_013483658.1">
    <property type="nucleotide sequence ID" value="NC_014824.1"/>
</dbReference>
<reference evidence="2" key="1">
    <citation type="journal article" date="2011" name="J. Bacteriol.">
        <title>Complete genome of the cellulolytic ruminal bacterium Ruminococcus albus 7.</title>
        <authorList>
            <person name="Suen G."/>
            <person name="Stevenson D.M."/>
            <person name="Bruce D.C."/>
            <person name="Chertkov O."/>
            <person name="Copeland A."/>
            <person name="Cheng J.F."/>
            <person name="Detter C."/>
            <person name="Detter J.C."/>
            <person name="Goodwin L.A."/>
            <person name="Han C.S."/>
            <person name="Hauser L.J."/>
            <person name="Ivanova N.N."/>
            <person name="Kyrpides N.C."/>
            <person name="Land M.L."/>
            <person name="Lapidus A."/>
            <person name="Lucas S."/>
            <person name="Ovchinnikova G."/>
            <person name="Pitluck S."/>
            <person name="Tapia R."/>
            <person name="Woyke T."/>
            <person name="Boyum J."/>
            <person name="Mead D."/>
            <person name="Weimer P.J."/>
        </authorList>
    </citation>
    <scope>NUCLEOTIDE SEQUENCE [LARGE SCALE GENOMIC DNA]</scope>
    <source>
        <strain evidence="2">ATCC 27210 / DSM 20455 / JCM 14654 / NCDO 2250 / 7</strain>
        <plasmid evidence="2">pRUMAL01</plasmid>
    </source>
</reference>
<organism evidence="1 2">
    <name type="scientific">Ruminococcus albus (strain ATCC 27210 / DSM 20455 / JCM 14654 / NCDO 2250 / 7)</name>
    <dbReference type="NCBI Taxonomy" id="697329"/>
    <lineage>
        <taxon>Bacteria</taxon>
        <taxon>Bacillati</taxon>
        <taxon>Bacillota</taxon>
        <taxon>Clostridia</taxon>
        <taxon>Eubacteriales</taxon>
        <taxon>Oscillospiraceae</taxon>
        <taxon>Ruminococcus</taxon>
    </lineage>
</organism>
<geneLocation type="plasmid" evidence="1 2">
    <name>pRUMAL01</name>
</geneLocation>
<dbReference type="HOGENOM" id="CLU_891060_0_0_9"/>
<dbReference type="KEGG" id="ral:Rumal_3672"/>
<proteinExistence type="predicted"/>
<dbReference type="AlphaFoldDB" id="E6UKB4"/>
<dbReference type="EMBL" id="CP002404">
    <property type="protein sequence ID" value="ADU24110.1"/>
    <property type="molecule type" value="Genomic_DNA"/>
</dbReference>
<dbReference type="InterPro" id="IPR029021">
    <property type="entry name" value="Prot-tyrosine_phosphatase-like"/>
</dbReference>
<sequence length="310" mass="35449">MNVTILSRKQAEELIADGRFPENSAVISFYDPQEYATDGYSRVDFSRINTEVFYVEAPDIDWDSFENISPAEVGLIKDISELADFIYAAFDQDKNIICQCDFGQSRSAGCAAAILEHFYSSGKTIFEDRKYFPNQMIFAEVLQALIRKKREMKGNKAQMKVYIYSREQAEKMIAENRFPTNTAVISFYDPAIKHINKNYTHIDYSGVCDMVFYSELDDLDIDVLGNKGYTFESYFSEADDMAAFVKKAFECGRDIVCQCEYGQSRSAGCAAAILEHFYHTGITVFADYARFPNQLVFNKLFEALEKIDPR</sequence>
<dbReference type="Proteomes" id="UP000006919">
    <property type="component" value="Plasmid pRUMAL01"/>
</dbReference>
<protein>
    <submittedName>
        <fullName evidence="1">Uncharacterized protein</fullName>
    </submittedName>
</protein>
<keyword evidence="1" id="KW-0614">Plasmid</keyword>
<evidence type="ECO:0000313" key="1">
    <source>
        <dbReference type="EMBL" id="ADU24110.1"/>
    </source>
</evidence>
<gene>
    <name evidence="1" type="ordered locus">Rumal_3672</name>
</gene>
<name>E6UKB4_RUMA7</name>
<accession>E6UKB4</accession>
<dbReference type="SUPFAM" id="SSF52799">
    <property type="entry name" value="(Phosphotyrosine protein) phosphatases II"/>
    <property type="match status" value="1"/>
</dbReference>
<dbReference type="eggNOG" id="ENOG5031BBB">
    <property type="taxonomic scope" value="Bacteria"/>
</dbReference>